<reference evidence="1" key="1">
    <citation type="submission" date="2022-06" db="EMBL/GenBank/DDBJ databases">
        <authorList>
            <person name="Legras J.-L."/>
            <person name="Devillers H."/>
            <person name="Grondin C."/>
        </authorList>
    </citation>
    <scope>NUCLEOTIDE SEQUENCE</scope>
    <source>
        <strain evidence="1">CLIB 1444</strain>
    </source>
</reference>
<protein>
    <submittedName>
        <fullName evidence="1">Uncharacterized protein</fullName>
    </submittedName>
</protein>
<evidence type="ECO:0000313" key="2">
    <source>
        <dbReference type="Proteomes" id="UP001152531"/>
    </source>
</evidence>
<proteinExistence type="predicted"/>
<comment type="caution">
    <text evidence="1">The sequence shown here is derived from an EMBL/GenBank/DDBJ whole genome shotgun (WGS) entry which is preliminary data.</text>
</comment>
<accession>A0ACA9Y8Z6</accession>
<organism evidence="1 2">
    <name type="scientific">[Candida] jaroonii</name>
    <dbReference type="NCBI Taxonomy" id="467808"/>
    <lineage>
        <taxon>Eukaryota</taxon>
        <taxon>Fungi</taxon>
        <taxon>Dikarya</taxon>
        <taxon>Ascomycota</taxon>
        <taxon>Saccharomycotina</taxon>
        <taxon>Pichiomycetes</taxon>
        <taxon>Debaryomycetaceae</taxon>
        <taxon>Yamadazyma</taxon>
    </lineage>
</organism>
<keyword evidence="2" id="KW-1185">Reference proteome</keyword>
<name>A0ACA9Y8Z6_9ASCO</name>
<sequence length="98" mass="11144">MSRSGIKALTLLAVGSLSWYAGMKFWQPLIIEQLKKDGHLRDDIEVPEPSNVPETWDDVKESVRTFLHPQLSDPNSKIQKDIIEAKARGEQLKNSKDE</sequence>
<dbReference type="Proteomes" id="UP001152531">
    <property type="component" value="Unassembled WGS sequence"/>
</dbReference>
<gene>
    <name evidence="1" type="ORF">CLIB1444_05S06326</name>
</gene>
<dbReference type="EMBL" id="CALSDN010000005">
    <property type="protein sequence ID" value="CAH6721224.1"/>
    <property type="molecule type" value="Genomic_DNA"/>
</dbReference>
<evidence type="ECO:0000313" key="1">
    <source>
        <dbReference type="EMBL" id="CAH6721224.1"/>
    </source>
</evidence>